<sequence>MVLIKLDPQSEMDGTNKAPALSKSAVLHRDLSEEFLVLSSSEGNHLILEDGRRVFDASGGAAVSCLGYGNKRVADATYKQIIDAPYCSTIFYTTKVQEELCRFLVDSTEGHMARAYIVNSGSEAMEAAIKLARQYFVELQPSQPQRTRFISRRQSYHGITLGALAMGGHQYRREKFEPLLMKNVSQVSPCNEFRFKAPGETNEQYVARLAQELDDMFQHLGPETVCAFVAEPIVGAAQGCVPSVPGYFKAMKAVCDKYGALLILDEVMCGMGRSGTLHAWQQEGIVPDIQTIGKALGGGYQPIAGLLANHKVIDGIAKGSSVFVHGHTYQGHPACCAAALEVQRIIREEDLVANVAEMGHLLSQGLKQRIGGHPNVANIRGRGLFWGVEFVSDKKSSTPFPEEVHVAMSISKLGLDPKYSINVYPGAGSANGRLGDHIIISPAFNIRKQDVEWIVETVGRLAHTALPDRRPTRHSMAVGLANGRPAADEEARAEVDVLNSRLEKTTQLTKKIQACLGRLEATGKSVRDVAGPLNGETRKLQILGNNIDSVIAAIERLRQPADSKNDEEQIIRMGPDKAGLSNYLGSIKRLNKALNDMKASNLRSTQQTVAELQRLVKLGNSQLENAFDKLLRSETPRMIEPLHFITKNKSFPVLSQDKFNKLGLMNSFVNQQTAGANPPQESPVAKIYAEIRSQYLSSSLVNMAAASSNTAKKKNPDAIYRAGTNGIGTYAQAMEGLFLSEYENICNIFTREDWGSVFQATCQPALVELGRTLRELNGHIKQHMNTDCYLAYEIVEIISALSNNLEAKTGELKSSLAASLKPVRETAKSSLAELLDDTKRRVNSLQTLPQDGAPIPIISETMQRLQTMVDFLRPISSIMVSLGDGNWKSASASRSGAVGDAIPSLSSFDVGADGKEIFAHYCTDTIEALMMSLDGRARLLLQKKPVMGVFLANSVVIIERMILQSDLGPLLQGRLGVLEAWRKKATSLYMDACKDVSIHLFDMIKTGQGGRSGGGRPTSGQGGAVDSASIMKGLGSKDKAEIKEKFQLFNAGFEDMVQKHKSYSMEKEVRGQFAKDMQNMIEPLYCRFWDRYHEIDKGKKGGQGRVKWDKGGIAAVFQGLY</sequence>
<dbReference type="GO" id="GO:0005546">
    <property type="term" value="F:phosphatidylinositol-4,5-bisphosphate binding"/>
    <property type="evidence" value="ECO:0007669"/>
    <property type="project" value="InterPro"/>
</dbReference>
<dbReference type="InterPro" id="IPR005814">
    <property type="entry name" value="Aminotrans_3"/>
</dbReference>
<name>A0AA40DFV7_9PEZI</name>
<comment type="cofactor">
    <cofactor evidence="1">
        <name>pyridoxal 5'-phosphate</name>
        <dbReference type="ChEBI" id="CHEBI:597326"/>
    </cofactor>
</comment>
<evidence type="ECO:0000256" key="4">
    <source>
        <dbReference type="ARBA" id="ARBA00022448"/>
    </source>
</evidence>
<dbReference type="Pfam" id="PF03081">
    <property type="entry name" value="Exo70_C"/>
    <property type="match status" value="1"/>
</dbReference>
<organism evidence="7 8">
    <name type="scientific">Cercophora samala</name>
    <dbReference type="NCBI Taxonomy" id="330535"/>
    <lineage>
        <taxon>Eukaryota</taxon>
        <taxon>Fungi</taxon>
        <taxon>Dikarya</taxon>
        <taxon>Ascomycota</taxon>
        <taxon>Pezizomycotina</taxon>
        <taxon>Sordariomycetes</taxon>
        <taxon>Sordariomycetidae</taxon>
        <taxon>Sordariales</taxon>
        <taxon>Lasiosphaeriaceae</taxon>
        <taxon>Cercophora</taxon>
    </lineage>
</organism>
<dbReference type="InterPro" id="IPR015421">
    <property type="entry name" value="PyrdxlP-dep_Trfase_major"/>
</dbReference>
<dbReference type="GO" id="GO:0005829">
    <property type="term" value="C:cytosol"/>
    <property type="evidence" value="ECO:0007669"/>
    <property type="project" value="TreeGrafter"/>
</dbReference>
<dbReference type="Pfam" id="PF00202">
    <property type="entry name" value="Aminotran_3"/>
    <property type="match status" value="1"/>
</dbReference>
<dbReference type="NCBIfam" id="NF005685">
    <property type="entry name" value="PRK07483.1"/>
    <property type="match status" value="1"/>
</dbReference>
<comment type="caution">
    <text evidence="7">The sequence shown here is derived from an EMBL/GenBank/DDBJ whole genome shotgun (WGS) entry which is preliminary data.</text>
</comment>
<dbReference type="GO" id="GO:0030170">
    <property type="term" value="F:pyridoxal phosphate binding"/>
    <property type="evidence" value="ECO:0007669"/>
    <property type="project" value="InterPro"/>
</dbReference>
<dbReference type="AlphaFoldDB" id="A0AA40DFV7"/>
<dbReference type="Proteomes" id="UP001174997">
    <property type="component" value="Unassembled WGS sequence"/>
</dbReference>
<evidence type="ECO:0000313" key="7">
    <source>
        <dbReference type="EMBL" id="KAK0672751.1"/>
    </source>
</evidence>
<feature type="domain" description="Exocyst complex subunit Exo70 C-terminal" evidence="6">
    <location>
        <begin position="724"/>
        <end position="1117"/>
    </location>
</feature>
<dbReference type="Gene3D" id="1.20.1280.170">
    <property type="entry name" value="Exocyst complex component Exo70"/>
    <property type="match status" value="1"/>
</dbReference>
<protein>
    <submittedName>
        <fullName evidence="7">Exocyst complex protein exo70</fullName>
    </submittedName>
</protein>
<comment type="similarity">
    <text evidence="2">Belongs to the EXO70 family.</text>
</comment>
<proteinExistence type="inferred from homology"/>
<dbReference type="EMBL" id="JAULSY010000011">
    <property type="protein sequence ID" value="KAK0672751.1"/>
    <property type="molecule type" value="Genomic_DNA"/>
</dbReference>
<evidence type="ECO:0000256" key="5">
    <source>
        <dbReference type="ARBA" id="ARBA00022898"/>
    </source>
</evidence>
<dbReference type="InterPro" id="IPR016159">
    <property type="entry name" value="Cullin_repeat-like_dom_sf"/>
</dbReference>
<evidence type="ECO:0000259" key="6">
    <source>
        <dbReference type="Pfam" id="PF03081"/>
    </source>
</evidence>
<keyword evidence="8" id="KW-1185">Reference proteome</keyword>
<accession>A0AA40DFV7</accession>
<reference evidence="7" key="1">
    <citation type="submission" date="2023-06" db="EMBL/GenBank/DDBJ databases">
        <title>Genome-scale phylogeny and comparative genomics of the fungal order Sordariales.</title>
        <authorList>
            <consortium name="Lawrence Berkeley National Laboratory"/>
            <person name="Hensen N."/>
            <person name="Bonometti L."/>
            <person name="Westerberg I."/>
            <person name="Brannstrom I.O."/>
            <person name="Guillou S."/>
            <person name="Cros-Aarteil S."/>
            <person name="Calhoun S."/>
            <person name="Haridas S."/>
            <person name="Kuo A."/>
            <person name="Mondo S."/>
            <person name="Pangilinan J."/>
            <person name="Riley R."/>
            <person name="Labutti K."/>
            <person name="Andreopoulos B."/>
            <person name="Lipzen A."/>
            <person name="Chen C."/>
            <person name="Yanf M."/>
            <person name="Daum C."/>
            <person name="Ng V."/>
            <person name="Clum A."/>
            <person name="Steindorff A."/>
            <person name="Ohm R."/>
            <person name="Martin F."/>
            <person name="Silar P."/>
            <person name="Natvig D."/>
            <person name="Lalanne C."/>
            <person name="Gautier V."/>
            <person name="Ament-Velasquez S.L."/>
            <person name="Kruys A."/>
            <person name="Hutchinson M.I."/>
            <person name="Powell A.J."/>
            <person name="Barry K."/>
            <person name="Miller A.N."/>
            <person name="Grigoriev I.V."/>
            <person name="Debuchy R."/>
            <person name="Gladieux P."/>
            <person name="Thoren M.H."/>
            <person name="Johannesson H."/>
        </authorList>
    </citation>
    <scope>NUCLEOTIDE SEQUENCE</scope>
    <source>
        <strain evidence="7">CBS 307.81</strain>
    </source>
</reference>
<dbReference type="CDD" id="cd00610">
    <property type="entry name" value="OAT_like"/>
    <property type="match status" value="1"/>
</dbReference>
<dbReference type="InterPro" id="IPR015422">
    <property type="entry name" value="PyrdxlP-dep_Trfase_small"/>
</dbReference>
<dbReference type="PANTHER" id="PTHR43094:SF1">
    <property type="entry name" value="AMINOTRANSFERASE CLASS-III"/>
    <property type="match status" value="1"/>
</dbReference>
<keyword evidence="5" id="KW-0663">Pyridoxal phosphate</keyword>
<dbReference type="Gene3D" id="3.90.1150.10">
    <property type="entry name" value="Aspartate Aminotransferase, domain 1"/>
    <property type="match status" value="1"/>
</dbReference>
<dbReference type="Pfam" id="PF20669">
    <property type="entry name" value="Exo70_N"/>
    <property type="match status" value="1"/>
</dbReference>
<dbReference type="InterPro" id="IPR015424">
    <property type="entry name" value="PyrdxlP-dep_Trfase"/>
</dbReference>
<dbReference type="SUPFAM" id="SSF74788">
    <property type="entry name" value="Cullin repeat-like"/>
    <property type="match status" value="1"/>
</dbReference>
<evidence type="ECO:0000313" key="8">
    <source>
        <dbReference type="Proteomes" id="UP001174997"/>
    </source>
</evidence>
<evidence type="ECO:0000256" key="1">
    <source>
        <dbReference type="ARBA" id="ARBA00001933"/>
    </source>
</evidence>
<keyword evidence="4" id="KW-0813">Transport</keyword>
<dbReference type="PANTHER" id="PTHR43094">
    <property type="entry name" value="AMINOTRANSFERASE"/>
    <property type="match status" value="1"/>
</dbReference>
<comment type="similarity">
    <text evidence="3">Belongs to the class-III pyridoxal-phosphate-dependent aminotransferase family.</text>
</comment>
<dbReference type="FunFam" id="3.40.640.10:FF:000004">
    <property type="entry name" value="Acetylornithine aminotransferase"/>
    <property type="match status" value="1"/>
</dbReference>
<dbReference type="GO" id="GO:0000145">
    <property type="term" value="C:exocyst"/>
    <property type="evidence" value="ECO:0007669"/>
    <property type="project" value="InterPro"/>
</dbReference>
<gene>
    <name evidence="7" type="ORF">QBC41DRAFT_362352</name>
</gene>
<dbReference type="GO" id="GO:0008483">
    <property type="term" value="F:transaminase activity"/>
    <property type="evidence" value="ECO:0007669"/>
    <property type="project" value="InterPro"/>
</dbReference>
<dbReference type="SUPFAM" id="SSF53383">
    <property type="entry name" value="PLP-dependent transferases"/>
    <property type="match status" value="1"/>
</dbReference>
<dbReference type="GO" id="GO:0006887">
    <property type="term" value="P:exocytosis"/>
    <property type="evidence" value="ECO:0007669"/>
    <property type="project" value="InterPro"/>
</dbReference>
<evidence type="ECO:0000256" key="3">
    <source>
        <dbReference type="ARBA" id="ARBA00008954"/>
    </source>
</evidence>
<evidence type="ECO:0000256" key="2">
    <source>
        <dbReference type="ARBA" id="ARBA00006756"/>
    </source>
</evidence>
<dbReference type="Gene3D" id="3.40.640.10">
    <property type="entry name" value="Type I PLP-dependent aspartate aminotransferase-like (Major domain)"/>
    <property type="match status" value="1"/>
</dbReference>
<dbReference type="InterPro" id="IPR046364">
    <property type="entry name" value="Exo70_C"/>
</dbReference>